<sequence>MSITPSTSEKPTVIRAHSLHPPSPRNMDPYPSFCLLRHYIVQARAMSTITRKKVEDGPRL</sequence>
<proteinExistence type="predicted"/>
<dbReference type="Proteomes" id="UP000606974">
    <property type="component" value="Unassembled WGS sequence"/>
</dbReference>
<dbReference type="EMBL" id="JAACFV010000020">
    <property type="protein sequence ID" value="KAF7511436.1"/>
    <property type="molecule type" value="Genomic_DNA"/>
</dbReference>
<evidence type="ECO:0000256" key="1">
    <source>
        <dbReference type="SAM" id="MobiDB-lite"/>
    </source>
</evidence>
<keyword evidence="3" id="KW-1185">Reference proteome</keyword>
<gene>
    <name evidence="2" type="ORF">GJ744_004625</name>
</gene>
<accession>A0A8H7E980</accession>
<dbReference type="AlphaFoldDB" id="A0A8H7E980"/>
<feature type="region of interest" description="Disordered" evidence="1">
    <location>
        <begin position="1"/>
        <end position="24"/>
    </location>
</feature>
<organism evidence="2 3">
    <name type="scientific">Endocarpon pusillum</name>
    <dbReference type="NCBI Taxonomy" id="364733"/>
    <lineage>
        <taxon>Eukaryota</taxon>
        <taxon>Fungi</taxon>
        <taxon>Dikarya</taxon>
        <taxon>Ascomycota</taxon>
        <taxon>Pezizomycotina</taxon>
        <taxon>Eurotiomycetes</taxon>
        <taxon>Chaetothyriomycetidae</taxon>
        <taxon>Verrucariales</taxon>
        <taxon>Verrucariaceae</taxon>
        <taxon>Endocarpon</taxon>
    </lineage>
</organism>
<comment type="caution">
    <text evidence="2">The sequence shown here is derived from an EMBL/GenBank/DDBJ whole genome shotgun (WGS) entry which is preliminary data.</text>
</comment>
<protein>
    <submittedName>
        <fullName evidence="2">Uncharacterized protein</fullName>
    </submittedName>
</protein>
<name>A0A8H7E980_9EURO</name>
<feature type="compositionally biased region" description="Polar residues" evidence="1">
    <location>
        <begin position="1"/>
        <end position="10"/>
    </location>
</feature>
<reference evidence="2" key="1">
    <citation type="submission" date="2020-02" db="EMBL/GenBank/DDBJ databases">
        <authorList>
            <person name="Palmer J.M."/>
        </authorList>
    </citation>
    <scope>NUCLEOTIDE SEQUENCE</scope>
    <source>
        <strain evidence="2">EPUS1.4</strain>
        <tissue evidence="2">Thallus</tissue>
    </source>
</reference>
<evidence type="ECO:0000313" key="2">
    <source>
        <dbReference type="EMBL" id="KAF7511436.1"/>
    </source>
</evidence>
<evidence type="ECO:0000313" key="3">
    <source>
        <dbReference type="Proteomes" id="UP000606974"/>
    </source>
</evidence>